<reference evidence="3" key="1">
    <citation type="submission" date="2022-08" db="EMBL/GenBank/DDBJ databases">
        <authorList>
            <person name="Deng Y."/>
            <person name="Han X.-F."/>
            <person name="Zhang Y.-Q."/>
        </authorList>
    </citation>
    <scope>NUCLEOTIDE SEQUENCE</scope>
    <source>
        <strain evidence="3">CPCC 203386</strain>
    </source>
</reference>
<sequence length="88" mass="8821">MTTRHSHLPARIRALAIGTLIAAGAVTGLAGCNADAQTEYPERTESGTPVAPNDEVTPLPETPSPTPTGTDVPAPVPSSSDDSGTLSG</sequence>
<feature type="signal peptide" evidence="2">
    <location>
        <begin position="1"/>
        <end position="30"/>
    </location>
</feature>
<dbReference type="EMBL" id="JANLCJ010000007">
    <property type="protein sequence ID" value="MCS5735618.1"/>
    <property type="molecule type" value="Genomic_DNA"/>
</dbReference>
<proteinExistence type="predicted"/>
<name>A0ABT2H6T1_9MICO</name>
<feature type="compositionally biased region" description="Low complexity" evidence="1">
    <location>
        <begin position="67"/>
        <end position="88"/>
    </location>
</feature>
<organism evidence="3 4">
    <name type="scientific">Herbiconiux daphne</name>
    <dbReference type="NCBI Taxonomy" id="2970914"/>
    <lineage>
        <taxon>Bacteria</taxon>
        <taxon>Bacillati</taxon>
        <taxon>Actinomycetota</taxon>
        <taxon>Actinomycetes</taxon>
        <taxon>Micrococcales</taxon>
        <taxon>Microbacteriaceae</taxon>
        <taxon>Herbiconiux</taxon>
    </lineage>
</organism>
<feature type="chain" id="PRO_5045208908" evidence="2">
    <location>
        <begin position="31"/>
        <end position="88"/>
    </location>
</feature>
<comment type="caution">
    <text evidence="3">The sequence shown here is derived from an EMBL/GenBank/DDBJ whole genome shotgun (WGS) entry which is preliminary data.</text>
</comment>
<accession>A0ABT2H6T1</accession>
<keyword evidence="2" id="KW-0732">Signal</keyword>
<evidence type="ECO:0000313" key="3">
    <source>
        <dbReference type="EMBL" id="MCS5735618.1"/>
    </source>
</evidence>
<keyword evidence="4" id="KW-1185">Reference proteome</keyword>
<dbReference type="PROSITE" id="PS51257">
    <property type="entry name" value="PROKAR_LIPOPROTEIN"/>
    <property type="match status" value="1"/>
</dbReference>
<dbReference type="Proteomes" id="UP001165586">
    <property type="component" value="Unassembled WGS sequence"/>
</dbReference>
<evidence type="ECO:0000313" key="4">
    <source>
        <dbReference type="Proteomes" id="UP001165586"/>
    </source>
</evidence>
<gene>
    <name evidence="3" type="ORF">N1032_17885</name>
</gene>
<protein>
    <submittedName>
        <fullName evidence="3">Uncharacterized protein</fullName>
    </submittedName>
</protein>
<evidence type="ECO:0000256" key="1">
    <source>
        <dbReference type="SAM" id="MobiDB-lite"/>
    </source>
</evidence>
<dbReference type="RefSeq" id="WP_259540560.1">
    <property type="nucleotide sequence ID" value="NZ_JANLCJ010000007.1"/>
</dbReference>
<evidence type="ECO:0000256" key="2">
    <source>
        <dbReference type="SAM" id="SignalP"/>
    </source>
</evidence>
<feature type="region of interest" description="Disordered" evidence="1">
    <location>
        <begin position="38"/>
        <end position="88"/>
    </location>
</feature>